<dbReference type="STRING" id="1802555.A2755_02930"/>
<comment type="caution">
    <text evidence="2">The sequence shown here is derived from an EMBL/GenBank/DDBJ whole genome shotgun (WGS) entry which is preliminary data.</text>
</comment>
<dbReference type="PANTHER" id="PTHR35458">
    <property type="entry name" value="SLR0755 PROTEIN"/>
    <property type="match status" value="1"/>
</dbReference>
<dbReference type="EMBL" id="MGIP01000011">
    <property type="protein sequence ID" value="OGM91321.1"/>
    <property type="molecule type" value="Genomic_DNA"/>
</dbReference>
<dbReference type="Proteomes" id="UP000177029">
    <property type="component" value="Unassembled WGS sequence"/>
</dbReference>
<name>A0A1F8DRR8_9BACT</name>
<gene>
    <name evidence="2" type="ORF">A2755_02930</name>
</gene>
<dbReference type="Pfam" id="PF01936">
    <property type="entry name" value="NYN"/>
    <property type="match status" value="1"/>
</dbReference>
<dbReference type="InterPro" id="IPR047140">
    <property type="entry name" value="LabA"/>
</dbReference>
<proteinExistence type="predicted"/>
<reference evidence="2 3" key="1">
    <citation type="journal article" date="2016" name="Nat. Commun.">
        <title>Thousands of microbial genomes shed light on interconnected biogeochemical processes in an aquifer system.</title>
        <authorList>
            <person name="Anantharaman K."/>
            <person name="Brown C.T."/>
            <person name="Hug L.A."/>
            <person name="Sharon I."/>
            <person name="Castelle C.J."/>
            <person name="Probst A.J."/>
            <person name="Thomas B.C."/>
            <person name="Singh A."/>
            <person name="Wilkins M.J."/>
            <person name="Karaoz U."/>
            <person name="Brodie E.L."/>
            <person name="Williams K.H."/>
            <person name="Hubbard S.S."/>
            <person name="Banfield J.F."/>
        </authorList>
    </citation>
    <scope>NUCLEOTIDE SEQUENCE [LARGE SCALE GENOMIC DNA]</scope>
</reference>
<sequence>MERILLIDGENLKGKIKSVFHEADKKRPIWHAYDFLGLFNKILSGMRMDKKVFYFARVTEHTESKEKSKQLIEEQRLLKTRLESQGFEVILSGRVRGYVDEKHKSLIFKEKGVDVRIAVDMVTMACDGTVKEIILGSSDSDLQPAIKEVRNRGISCIYLGFEAQPNKGMTFTTNKTILIRNSELFEFDRTLV</sequence>
<organism evidence="2 3">
    <name type="scientific">Candidatus Wolfebacteria bacterium RIFCSPHIGHO2_01_FULL_48_22</name>
    <dbReference type="NCBI Taxonomy" id="1802555"/>
    <lineage>
        <taxon>Bacteria</taxon>
        <taxon>Candidatus Wolfeibacteriota</taxon>
    </lineage>
</organism>
<dbReference type="InterPro" id="IPR021139">
    <property type="entry name" value="NYN"/>
</dbReference>
<dbReference type="Gene3D" id="3.40.50.1010">
    <property type="entry name" value="5'-nuclease"/>
    <property type="match status" value="1"/>
</dbReference>
<feature type="domain" description="NYN" evidence="1">
    <location>
        <begin position="5"/>
        <end position="163"/>
    </location>
</feature>
<dbReference type="GO" id="GO:0004540">
    <property type="term" value="F:RNA nuclease activity"/>
    <property type="evidence" value="ECO:0007669"/>
    <property type="project" value="InterPro"/>
</dbReference>
<evidence type="ECO:0000313" key="2">
    <source>
        <dbReference type="EMBL" id="OGM91321.1"/>
    </source>
</evidence>
<evidence type="ECO:0000313" key="3">
    <source>
        <dbReference type="Proteomes" id="UP000177029"/>
    </source>
</evidence>
<dbReference type="PANTHER" id="PTHR35458:SF8">
    <property type="entry name" value="SLR0650 PROTEIN"/>
    <property type="match status" value="1"/>
</dbReference>
<protein>
    <recommendedName>
        <fullName evidence="1">NYN domain-containing protein</fullName>
    </recommendedName>
</protein>
<dbReference type="AlphaFoldDB" id="A0A1F8DRR8"/>
<accession>A0A1F8DRR8</accession>
<evidence type="ECO:0000259" key="1">
    <source>
        <dbReference type="Pfam" id="PF01936"/>
    </source>
</evidence>